<feature type="transmembrane region" description="Helical" evidence="14">
    <location>
        <begin position="109"/>
        <end position="130"/>
    </location>
</feature>
<feature type="domain" description="Response regulatory" evidence="16">
    <location>
        <begin position="665"/>
        <end position="783"/>
    </location>
</feature>
<dbReference type="PROSITE" id="PS50924">
    <property type="entry name" value="MHYT"/>
    <property type="match status" value="1"/>
</dbReference>
<dbReference type="Gene3D" id="1.10.287.130">
    <property type="match status" value="1"/>
</dbReference>
<dbReference type="GO" id="GO:0005524">
    <property type="term" value="F:ATP binding"/>
    <property type="evidence" value="ECO:0007669"/>
    <property type="project" value="UniProtKB-KW"/>
</dbReference>
<feature type="transmembrane region" description="Helical" evidence="14">
    <location>
        <begin position="80"/>
        <end position="102"/>
    </location>
</feature>
<dbReference type="InterPro" id="IPR036097">
    <property type="entry name" value="HisK_dim/P_sf"/>
</dbReference>
<dbReference type="PANTHER" id="PTHR45339:SF1">
    <property type="entry name" value="HYBRID SIGNAL TRANSDUCTION HISTIDINE KINASE J"/>
    <property type="match status" value="1"/>
</dbReference>
<dbReference type="PANTHER" id="PTHR45339">
    <property type="entry name" value="HYBRID SIGNAL TRANSDUCTION HISTIDINE KINASE J"/>
    <property type="match status" value="1"/>
</dbReference>
<dbReference type="OrthoDB" id="9774458at2"/>
<comment type="caution">
    <text evidence="13">Lacks conserved residue(s) required for the propagation of feature annotation.</text>
</comment>
<evidence type="ECO:0000256" key="14">
    <source>
        <dbReference type="PROSITE-ProRule" id="PRU00244"/>
    </source>
</evidence>
<dbReference type="GO" id="GO:0016020">
    <property type="term" value="C:membrane"/>
    <property type="evidence" value="ECO:0007669"/>
    <property type="project" value="UniProtKB-SubCell"/>
</dbReference>
<comment type="catalytic activity">
    <reaction evidence="1">
        <text>ATP + protein L-histidine = ADP + protein N-phospho-L-histidine.</text>
        <dbReference type="EC" id="2.7.13.3"/>
    </reaction>
</comment>
<dbReference type="FunFam" id="1.10.287.130:FF:000004">
    <property type="entry name" value="Ethylene receptor 1"/>
    <property type="match status" value="1"/>
</dbReference>
<protein>
    <recommendedName>
        <fullName evidence="3">histidine kinase</fullName>
        <ecNumber evidence="3">2.7.13.3</ecNumber>
    </recommendedName>
</protein>
<sequence length="794" mass="87417">MYQVYTCLMTEHNFLLVALAAVICLTACLTTSFLSTRTESRSGKRKYLWLVAVALVFGSGVWATHFVAMMAYDPGVGFTFSYVPTFASLVIAFAMSFGAFALRSEAKGPLLRLSAATVLGLGISLMHYMGMKGINIAGIKEWDTGIVATSITLSMIFSVIAFEILHRSQRAKGAILGALSLVLAVCSLHFTGMGALTILPTSAEQSWNLAISHTNLATLIGLVSLAVIQAGFAISYFDLQMDRTITEKQREITKYKQDYVSLKDTSSAEILAVSNLLSHIIENTPTGVLVFDKDKKFVTSNKIYRDQMPFLNDILSPGLDLRTFVTACFDDHYGVVIKNPNEHPDIAKTKEDWIEARMAWYETAIESEYQDACGWIRAIHRRLSDGTYIGLRIDITDSKARETEINKARIEAETANIAKSQFLATMSHEIRTPMNGILGMAQLLQNADLPANTAHFVDIIMTSGESLMRIINDVLDFSKIDSGELELEEKPFSLREAIGDITSLLFSSAKDKELDLITNISPNMPDQYIGDAGRMRQILTNLIGNAIKFTDKGHVIVNVMARCKMERADITIQIEDTGIGIPEDKVSKIFKAFSQVDQSYSRAHDGSGLGLSIVQKIIQHMNGTIKVESEVNTGSVFTITLPLQLANTQGSFENTEFISQIQNANILLLDGNPQSGQMMKTQISDLQGRCVVARTFESAAYIIKQVYEHQKTLHVIIINSGTFEFDKATFVSWMKSNPAYIDIPLLLLQTVSDNDVAMQSNVSHVLAKPVSNKSLHDAIAGLLPASMANRTQAA</sequence>
<evidence type="ECO:0000256" key="3">
    <source>
        <dbReference type="ARBA" id="ARBA00012438"/>
    </source>
</evidence>
<dbReference type="Pfam" id="PF03707">
    <property type="entry name" value="MHYT"/>
    <property type="match status" value="2"/>
</dbReference>
<evidence type="ECO:0000256" key="1">
    <source>
        <dbReference type="ARBA" id="ARBA00000085"/>
    </source>
</evidence>
<dbReference type="InterPro" id="IPR001789">
    <property type="entry name" value="Sig_transdc_resp-reg_receiver"/>
</dbReference>
<dbReference type="CDD" id="cd16922">
    <property type="entry name" value="HATPase_EvgS-ArcB-TorS-like"/>
    <property type="match status" value="1"/>
</dbReference>
<evidence type="ECO:0000256" key="10">
    <source>
        <dbReference type="ARBA" id="ARBA00022989"/>
    </source>
</evidence>
<organism evidence="18 19">
    <name type="scientific">Litorimonas taeanensis</name>
    <dbReference type="NCBI Taxonomy" id="568099"/>
    <lineage>
        <taxon>Bacteria</taxon>
        <taxon>Pseudomonadati</taxon>
        <taxon>Pseudomonadota</taxon>
        <taxon>Alphaproteobacteria</taxon>
        <taxon>Maricaulales</taxon>
        <taxon>Robiginitomaculaceae</taxon>
    </lineage>
</organism>
<dbReference type="InterPro" id="IPR005467">
    <property type="entry name" value="His_kinase_dom"/>
</dbReference>
<dbReference type="FunFam" id="3.30.565.10:FF:000010">
    <property type="entry name" value="Sensor histidine kinase RcsC"/>
    <property type="match status" value="1"/>
</dbReference>
<dbReference type="AlphaFoldDB" id="A0A420WDT4"/>
<dbReference type="PROSITE" id="PS50110">
    <property type="entry name" value="RESPONSE_REGULATORY"/>
    <property type="match status" value="1"/>
</dbReference>
<keyword evidence="8" id="KW-0418">Kinase</keyword>
<evidence type="ECO:0000256" key="6">
    <source>
        <dbReference type="ARBA" id="ARBA00022692"/>
    </source>
</evidence>
<evidence type="ECO:0000256" key="9">
    <source>
        <dbReference type="ARBA" id="ARBA00022840"/>
    </source>
</evidence>
<dbReference type="InterPro" id="IPR003594">
    <property type="entry name" value="HATPase_dom"/>
</dbReference>
<dbReference type="Gene3D" id="3.30.565.10">
    <property type="entry name" value="Histidine kinase-like ATPase, C-terminal domain"/>
    <property type="match status" value="1"/>
</dbReference>
<evidence type="ECO:0000313" key="18">
    <source>
        <dbReference type="EMBL" id="RKQ69177.1"/>
    </source>
</evidence>
<evidence type="ECO:0000259" key="17">
    <source>
        <dbReference type="PROSITE" id="PS50924"/>
    </source>
</evidence>
<keyword evidence="5" id="KW-0808">Transferase</keyword>
<dbReference type="RefSeq" id="WP_121101434.1">
    <property type="nucleotide sequence ID" value="NZ_RBII01000002.1"/>
</dbReference>
<feature type="transmembrane region" description="Helical" evidence="14">
    <location>
        <begin position="142"/>
        <end position="162"/>
    </location>
</feature>
<evidence type="ECO:0000259" key="15">
    <source>
        <dbReference type="PROSITE" id="PS50109"/>
    </source>
</evidence>
<keyword evidence="4" id="KW-0597">Phosphoprotein</keyword>
<dbReference type="InParanoid" id="A0A420WDT4"/>
<dbReference type="SMART" id="SM00387">
    <property type="entry name" value="HATPase_c"/>
    <property type="match status" value="1"/>
</dbReference>
<keyword evidence="6 14" id="KW-0812">Transmembrane</keyword>
<dbReference type="InterPro" id="IPR004358">
    <property type="entry name" value="Sig_transdc_His_kin-like_C"/>
</dbReference>
<comment type="subcellular location">
    <subcellularLocation>
        <location evidence="2">Membrane</location>
    </subcellularLocation>
</comment>
<dbReference type="PRINTS" id="PR00344">
    <property type="entry name" value="BCTRLSENSOR"/>
</dbReference>
<dbReference type="InterPro" id="IPR011006">
    <property type="entry name" value="CheY-like_superfamily"/>
</dbReference>
<dbReference type="Pfam" id="PF02518">
    <property type="entry name" value="HATPase_c"/>
    <property type="match status" value="1"/>
</dbReference>
<reference evidence="18 19" key="1">
    <citation type="submission" date="2018-10" db="EMBL/GenBank/DDBJ databases">
        <title>Genomic Encyclopedia of Type Strains, Phase IV (KMG-IV): sequencing the most valuable type-strain genomes for metagenomic binning, comparative biology and taxonomic classification.</title>
        <authorList>
            <person name="Goeker M."/>
        </authorList>
    </citation>
    <scope>NUCLEOTIDE SEQUENCE [LARGE SCALE GENOMIC DNA]</scope>
    <source>
        <strain evidence="18 19">DSM 22008</strain>
    </source>
</reference>
<dbReference type="SUPFAM" id="SSF47384">
    <property type="entry name" value="Homodimeric domain of signal transducing histidine kinase"/>
    <property type="match status" value="1"/>
</dbReference>
<feature type="transmembrane region" description="Helical" evidence="14">
    <location>
        <begin position="47"/>
        <end position="68"/>
    </location>
</feature>
<evidence type="ECO:0000256" key="12">
    <source>
        <dbReference type="ARBA" id="ARBA00023136"/>
    </source>
</evidence>
<feature type="domain" description="MHYT" evidence="17">
    <location>
        <begin position="12"/>
        <end position="199"/>
    </location>
</feature>
<name>A0A420WDT4_9PROT</name>
<feature type="transmembrane region" description="Helical" evidence="14">
    <location>
        <begin position="14"/>
        <end position="35"/>
    </location>
</feature>
<accession>A0A420WDT4</accession>
<evidence type="ECO:0000256" key="4">
    <source>
        <dbReference type="ARBA" id="ARBA00022553"/>
    </source>
</evidence>
<dbReference type="Proteomes" id="UP000282211">
    <property type="component" value="Unassembled WGS sequence"/>
</dbReference>
<dbReference type="SUPFAM" id="SSF55874">
    <property type="entry name" value="ATPase domain of HSP90 chaperone/DNA topoisomerase II/histidine kinase"/>
    <property type="match status" value="1"/>
</dbReference>
<evidence type="ECO:0000259" key="16">
    <source>
        <dbReference type="PROSITE" id="PS50110"/>
    </source>
</evidence>
<keyword evidence="9" id="KW-0067">ATP-binding</keyword>
<evidence type="ECO:0000256" key="11">
    <source>
        <dbReference type="ARBA" id="ARBA00023012"/>
    </source>
</evidence>
<dbReference type="PROSITE" id="PS50109">
    <property type="entry name" value="HIS_KIN"/>
    <property type="match status" value="1"/>
</dbReference>
<dbReference type="InterPro" id="IPR005330">
    <property type="entry name" value="MHYT_dom"/>
</dbReference>
<evidence type="ECO:0000256" key="2">
    <source>
        <dbReference type="ARBA" id="ARBA00004370"/>
    </source>
</evidence>
<proteinExistence type="predicted"/>
<comment type="caution">
    <text evidence="18">The sequence shown here is derived from an EMBL/GenBank/DDBJ whole genome shotgun (WGS) entry which is preliminary data.</text>
</comment>
<dbReference type="EC" id="2.7.13.3" evidence="3"/>
<dbReference type="CDD" id="cd00082">
    <property type="entry name" value="HisKA"/>
    <property type="match status" value="1"/>
</dbReference>
<dbReference type="SMART" id="SM00388">
    <property type="entry name" value="HisKA"/>
    <property type="match status" value="1"/>
</dbReference>
<evidence type="ECO:0000313" key="19">
    <source>
        <dbReference type="Proteomes" id="UP000282211"/>
    </source>
</evidence>
<feature type="transmembrane region" description="Helical" evidence="14">
    <location>
        <begin position="174"/>
        <end position="199"/>
    </location>
</feature>
<evidence type="ECO:0000256" key="5">
    <source>
        <dbReference type="ARBA" id="ARBA00022679"/>
    </source>
</evidence>
<dbReference type="Pfam" id="PF00512">
    <property type="entry name" value="HisKA"/>
    <property type="match status" value="1"/>
</dbReference>
<dbReference type="GO" id="GO:0000155">
    <property type="term" value="F:phosphorelay sensor kinase activity"/>
    <property type="evidence" value="ECO:0007669"/>
    <property type="project" value="InterPro"/>
</dbReference>
<dbReference type="SUPFAM" id="SSF52172">
    <property type="entry name" value="CheY-like"/>
    <property type="match status" value="1"/>
</dbReference>
<keyword evidence="19" id="KW-1185">Reference proteome</keyword>
<dbReference type="InterPro" id="IPR036890">
    <property type="entry name" value="HATPase_C_sf"/>
</dbReference>
<feature type="domain" description="Histidine kinase" evidence="15">
    <location>
        <begin position="425"/>
        <end position="645"/>
    </location>
</feature>
<keyword evidence="7" id="KW-0547">Nucleotide-binding</keyword>
<keyword evidence="10 14" id="KW-1133">Transmembrane helix</keyword>
<dbReference type="Gene3D" id="3.40.50.2300">
    <property type="match status" value="1"/>
</dbReference>
<evidence type="ECO:0000256" key="7">
    <source>
        <dbReference type="ARBA" id="ARBA00022741"/>
    </source>
</evidence>
<evidence type="ECO:0000256" key="8">
    <source>
        <dbReference type="ARBA" id="ARBA00022777"/>
    </source>
</evidence>
<gene>
    <name evidence="18" type="ORF">DES40_1966</name>
</gene>
<keyword evidence="12 14" id="KW-0472">Membrane</keyword>
<dbReference type="InterPro" id="IPR003661">
    <property type="entry name" value="HisK_dim/P_dom"/>
</dbReference>
<keyword evidence="11" id="KW-0902">Two-component regulatory system</keyword>
<dbReference type="EMBL" id="RBII01000002">
    <property type="protein sequence ID" value="RKQ69177.1"/>
    <property type="molecule type" value="Genomic_DNA"/>
</dbReference>
<evidence type="ECO:0000256" key="13">
    <source>
        <dbReference type="PROSITE-ProRule" id="PRU00169"/>
    </source>
</evidence>
<feature type="transmembrane region" description="Helical" evidence="14">
    <location>
        <begin position="219"/>
        <end position="239"/>
    </location>
</feature>